<evidence type="ECO:0000256" key="3">
    <source>
        <dbReference type="ARBA" id="ARBA00022692"/>
    </source>
</evidence>
<dbReference type="RefSeq" id="WP_353317425.1">
    <property type="nucleotide sequence ID" value="NZ_BAABVV010000024.1"/>
</dbReference>
<comment type="subcellular location">
    <subcellularLocation>
        <location evidence="1">Cell membrane</location>
        <topology evidence="1">Multi-pass membrane protein</topology>
    </subcellularLocation>
</comment>
<feature type="transmembrane region" description="Helical" evidence="6">
    <location>
        <begin position="446"/>
        <end position="463"/>
    </location>
</feature>
<feature type="transmembrane region" description="Helical" evidence="6">
    <location>
        <begin position="216"/>
        <end position="237"/>
    </location>
</feature>
<feature type="transmembrane region" description="Helical" evidence="6">
    <location>
        <begin position="316"/>
        <end position="334"/>
    </location>
</feature>
<evidence type="ECO:0000256" key="1">
    <source>
        <dbReference type="ARBA" id="ARBA00004651"/>
    </source>
</evidence>
<feature type="transmembrane region" description="Helical" evidence="6">
    <location>
        <begin position="38"/>
        <end position="57"/>
    </location>
</feature>
<dbReference type="Proteomes" id="UP001438112">
    <property type="component" value="Unassembled WGS sequence"/>
</dbReference>
<feature type="domain" description="Metallo-beta-lactamase" evidence="7">
    <location>
        <begin position="471"/>
        <end position="551"/>
    </location>
</feature>
<dbReference type="InterPro" id="IPR004797">
    <property type="entry name" value="Competence_ComEC/Rec2"/>
</dbReference>
<keyword evidence="10" id="KW-1185">Reference proteome</keyword>
<sequence>MMGIISIIFFGDIRLGFILLVFWIIRIIKLKSITVSKITTLIVVIFVFVCIYTSLSLKHNFVQQPKSISTTLMIYPDEIKKTDQGYYGIVESVGGSKKYLAFGKDKRLLNKSFSCEITVDGQITQIDGPRNFNQFDSSDYYKSLGVMNKLFIDKIKTFKKSHGNKIIDWLHYIRKKMMDFSDTLPSPLDVYTKSLFLGSMDSSFNDELTGVKTLGLIHLFSISGLHVFYIVSLISLILKRLKLTKETRLIITCLFLPTYFIIAGSSVGLLRSILSVEIGMIFALFKRSITSLDIYSITLMVNLFLQPMMLTQFGSQLSYALAFALIYTSGMSTIKQTIMMNLVSLPFVIYKLYEWHLLTMFANYLVIPIFSIIVMPAILIAIVTCPITETISQVVASGLKIFDNGLNLVGNLPGEIVFGKPNIFVTACIFVVTLLVLDNHKSKKTLLLILLYVGSFLCIHYPIQGEVSFFDVGQGDSILVRTPYNTSITVIDTGGKINFNDKNTIHYQAPRTSINYLKSIGISHIDNLVFTHQDFDHTGDAGAFLSELYVKRLIIGSGMQNNKQLMDRIKKGMSNTKMQLVLAGKHINNFPFNIYHPFKPGLGSNDDSIVLGATINNKKWLFMGDLPSTGELDILNKYKNIKADYLKLGHHGSKNSSSNEFLKSIHPQMAIISAGRNNRYHHPNVETLNRLKLNHIGYLNTQNQGMISYRYGLLGSRWITELQGEVQ</sequence>
<proteinExistence type="predicted"/>
<feature type="transmembrane region" description="Helical" evidence="6">
    <location>
        <begin position="355"/>
        <end position="383"/>
    </location>
</feature>
<dbReference type="PANTHER" id="PTHR30619">
    <property type="entry name" value="DNA INTERNALIZATION/COMPETENCE PROTEIN COMEC/REC2"/>
    <property type="match status" value="1"/>
</dbReference>
<gene>
    <name evidence="9" type="ORF">AP20H10_03660</name>
</gene>
<dbReference type="NCBIfam" id="TIGR00360">
    <property type="entry name" value="ComEC_N-term"/>
    <property type="match status" value="1"/>
</dbReference>
<keyword evidence="3 6" id="KW-0812">Transmembrane</keyword>
<keyword evidence="4 6" id="KW-1133">Transmembrane helix</keyword>
<keyword evidence="5 6" id="KW-0472">Membrane</keyword>
<dbReference type="SUPFAM" id="SSF56281">
    <property type="entry name" value="Metallo-hydrolase/oxidoreductase"/>
    <property type="match status" value="1"/>
</dbReference>
<evidence type="ECO:0000256" key="6">
    <source>
        <dbReference type="SAM" id="Phobius"/>
    </source>
</evidence>
<dbReference type="InterPro" id="IPR036866">
    <property type="entry name" value="RibonucZ/Hydroxyglut_hydro"/>
</dbReference>
<dbReference type="InterPro" id="IPR052159">
    <property type="entry name" value="Competence_DNA_uptake"/>
</dbReference>
<feature type="domain" description="ComEC/Rec2-related protein" evidence="8">
    <location>
        <begin position="195"/>
        <end position="436"/>
    </location>
</feature>
<evidence type="ECO:0000259" key="8">
    <source>
        <dbReference type="Pfam" id="PF03772"/>
    </source>
</evidence>
<dbReference type="EMBL" id="BAABVV010000024">
    <property type="protein sequence ID" value="GAA6114003.1"/>
    <property type="molecule type" value="Genomic_DNA"/>
</dbReference>
<feature type="transmembrane region" description="Helical" evidence="6">
    <location>
        <begin position="416"/>
        <end position="437"/>
    </location>
</feature>
<evidence type="ECO:0000256" key="4">
    <source>
        <dbReference type="ARBA" id="ARBA00022989"/>
    </source>
</evidence>
<feature type="transmembrane region" description="Helical" evidence="6">
    <location>
        <begin position="249"/>
        <end position="271"/>
    </location>
</feature>
<evidence type="ECO:0000259" key="7">
    <source>
        <dbReference type="Pfam" id="PF00753"/>
    </source>
</evidence>
<evidence type="ECO:0000256" key="5">
    <source>
        <dbReference type="ARBA" id="ARBA00023136"/>
    </source>
</evidence>
<keyword evidence="2" id="KW-1003">Cell membrane</keyword>
<evidence type="ECO:0000313" key="10">
    <source>
        <dbReference type="Proteomes" id="UP001438112"/>
    </source>
</evidence>
<feature type="transmembrane region" description="Helical" evidence="6">
    <location>
        <begin position="7"/>
        <end position="26"/>
    </location>
</feature>
<dbReference type="Pfam" id="PF03772">
    <property type="entry name" value="Competence"/>
    <property type="match status" value="1"/>
</dbReference>
<dbReference type="PANTHER" id="PTHR30619:SF7">
    <property type="entry name" value="BETA-LACTAMASE DOMAIN PROTEIN"/>
    <property type="match status" value="1"/>
</dbReference>
<dbReference type="InterPro" id="IPR035681">
    <property type="entry name" value="ComA-like_MBL"/>
</dbReference>
<accession>A0ABP9ZGT7</accession>
<dbReference type="NCBIfam" id="TIGR00361">
    <property type="entry name" value="ComEC_Rec2"/>
    <property type="match status" value="1"/>
</dbReference>
<dbReference type="Pfam" id="PF00753">
    <property type="entry name" value="Lactamase_B"/>
    <property type="match status" value="1"/>
</dbReference>
<comment type="caution">
    <text evidence="9">The sequence shown here is derived from an EMBL/GenBank/DDBJ whole genome shotgun (WGS) entry which is preliminary data.</text>
</comment>
<dbReference type="InterPro" id="IPR001279">
    <property type="entry name" value="Metallo-B-lactamas"/>
</dbReference>
<evidence type="ECO:0000256" key="2">
    <source>
        <dbReference type="ARBA" id="ARBA00022475"/>
    </source>
</evidence>
<dbReference type="InterPro" id="IPR004477">
    <property type="entry name" value="ComEC_N"/>
</dbReference>
<dbReference type="CDD" id="cd07731">
    <property type="entry name" value="ComA-like_MBL-fold"/>
    <property type="match status" value="1"/>
</dbReference>
<reference evidence="9 10" key="1">
    <citation type="submission" date="2024-03" db="EMBL/GenBank/DDBJ databases">
        <title>Inconsistent identification of Apilactobacillus kunkeei-related strains obtained by well-developed overall genome related indices.</title>
        <authorList>
            <person name="Maeno S."/>
            <person name="Endo A."/>
        </authorList>
    </citation>
    <scope>NUCLEOTIDE SEQUENCE [LARGE SCALE GENOMIC DNA]</scope>
    <source>
        <strain evidence="9 10">20H-10</strain>
    </source>
</reference>
<name>A0ABP9ZGT7_9LACO</name>
<organism evidence="9 10">
    <name type="scientific">Apilactobacillus apinorum</name>
    <dbReference type="NCBI Taxonomy" id="1218495"/>
    <lineage>
        <taxon>Bacteria</taxon>
        <taxon>Bacillati</taxon>
        <taxon>Bacillota</taxon>
        <taxon>Bacilli</taxon>
        <taxon>Lactobacillales</taxon>
        <taxon>Lactobacillaceae</taxon>
        <taxon>Apilactobacillus</taxon>
    </lineage>
</organism>
<dbReference type="Gene3D" id="3.60.15.10">
    <property type="entry name" value="Ribonuclease Z/Hydroxyacylglutathione hydrolase-like"/>
    <property type="match status" value="1"/>
</dbReference>
<evidence type="ECO:0000313" key="9">
    <source>
        <dbReference type="EMBL" id="GAA6114003.1"/>
    </source>
</evidence>
<protein>
    <submittedName>
        <fullName evidence="9">DNA internalization-related competence protein ComEC/Rec2</fullName>
    </submittedName>
</protein>